<evidence type="ECO:0000313" key="2">
    <source>
        <dbReference type="EMBL" id="QXM25121.1"/>
    </source>
</evidence>
<protein>
    <submittedName>
        <fullName evidence="2">Haloacid dehalogenase type II</fullName>
    </submittedName>
</protein>
<dbReference type="InterPro" id="IPR006439">
    <property type="entry name" value="HAD-SF_hydro_IA"/>
</dbReference>
<evidence type="ECO:0000313" key="3">
    <source>
        <dbReference type="Proteomes" id="UP000694001"/>
    </source>
</evidence>
<dbReference type="AlphaFoldDB" id="A0A975YJX9"/>
<dbReference type="InterPro" id="IPR051540">
    <property type="entry name" value="S-2-haloacid_dehalogenase"/>
</dbReference>
<dbReference type="NCBIfam" id="TIGR01493">
    <property type="entry name" value="HAD-SF-IA-v2"/>
    <property type="match status" value="1"/>
</dbReference>
<reference evidence="2" key="1">
    <citation type="submission" date="2021-06" db="EMBL/GenBank/DDBJ databases">
        <title>Elioraea tepida, sp. nov., a moderately thermophilic aerobic anoxygenic phototrophic bacterium isolated from an alkaline siliceous hot spring mat community in Yellowstone National Park, WY, USA.</title>
        <authorList>
            <person name="Saini M.K."/>
            <person name="Yoshida S."/>
            <person name="Sebastian A."/>
            <person name="Hirose S."/>
            <person name="Hara E."/>
            <person name="Tamaki H."/>
            <person name="Soulier N.T."/>
            <person name="Albert I."/>
            <person name="Hanada S."/>
            <person name="Bryant D.A."/>
            <person name="Tank M."/>
        </authorList>
    </citation>
    <scope>NUCLEOTIDE SEQUENCE</scope>
    <source>
        <strain evidence="2">MS-P2</strain>
    </source>
</reference>
<dbReference type="EMBL" id="CP076448">
    <property type="protein sequence ID" value="QXM25121.1"/>
    <property type="molecule type" value="Genomic_DNA"/>
</dbReference>
<sequence>MSVSFGGVRAIVLSGHGTVFDSAAAVRSAADALGERTEALAALWAAKRFEYAWIATATGRRTELWQITGEALDHAMAALGLGQNRLLRARLMQGLLQAPPFPDARPALAALAGNRHRPLALLTNASTMMATATAKAGEVFALFDALLSAEPTGVFKPSPVVYQLAPARFGLAPGEIAYVSAHPWDIAGATLAGLRTIWLNRTGAVAEFSWAPPAAVIASLAELPGLVEAGQKVA</sequence>
<evidence type="ECO:0000256" key="1">
    <source>
        <dbReference type="ARBA" id="ARBA00022801"/>
    </source>
</evidence>
<dbReference type="PANTHER" id="PTHR43316:SF3">
    <property type="entry name" value="HALOACID DEHALOGENASE, TYPE II (AFU_ORTHOLOGUE AFUA_2G07750)-RELATED"/>
    <property type="match status" value="1"/>
</dbReference>
<dbReference type="InterPro" id="IPR006328">
    <property type="entry name" value="2-HAD"/>
</dbReference>
<keyword evidence="3" id="KW-1185">Reference proteome</keyword>
<dbReference type="PANTHER" id="PTHR43316">
    <property type="entry name" value="HYDROLASE, HALOACID DELAHOGENASE-RELATED"/>
    <property type="match status" value="1"/>
</dbReference>
<dbReference type="KEGG" id="elio:KO353_02390"/>
<organism evidence="2 3">
    <name type="scientific">Elioraea tepida</name>
    <dbReference type="NCBI Taxonomy" id="2843330"/>
    <lineage>
        <taxon>Bacteria</taxon>
        <taxon>Pseudomonadati</taxon>
        <taxon>Pseudomonadota</taxon>
        <taxon>Alphaproteobacteria</taxon>
        <taxon>Acetobacterales</taxon>
        <taxon>Elioraeaceae</taxon>
        <taxon>Elioraea</taxon>
    </lineage>
</organism>
<gene>
    <name evidence="2" type="ORF">KO353_02390</name>
</gene>
<accession>A0A975YJX9</accession>
<dbReference type="RefSeq" id="WP_218286177.1">
    <property type="nucleotide sequence ID" value="NZ_CP076448.1"/>
</dbReference>
<keyword evidence="1" id="KW-0378">Hydrolase</keyword>
<dbReference type="Pfam" id="PF00702">
    <property type="entry name" value="Hydrolase"/>
    <property type="match status" value="1"/>
</dbReference>
<dbReference type="GO" id="GO:0019120">
    <property type="term" value="F:hydrolase activity, acting on acid halide bonds, in C-halide compounds"/>
    <property type="evidence" value="ECO:0007669"/>
    <property type="project" value="InterPro"/>
</dbReference>
<dbReference type="NCBIfam" id="TIGR01428">
    <property type="entry name" value="HAD_type_II"/>
    <property type="match status" value="1"/>
</dbReference>
<name>A0A975YJX9_9PROT</name>
<proteinExistence type="predicted"/>
<dbReference type="Proteomes" id="UP000694001">
    <property type="component" value="Chromosome"/>
</dbReference>